<accession>A0ABV3DI53</accession>
<dbReference type="Proteomes" id="UP001551482">
    <property type="component" value="Unassembled WGS sequence"/>
</dbReference>
<dbReference type="CDD" id="cd08891">
    <property type="entry name" value="SRPBCC_CalC"/>
    <property type="match status" value="1"/>
</dbReference>
<evidence type="ECO:0000313" key="4">
    <source>
        <dbReference type="Proteomes" id="UP001551482"/>
    </source>
</evidence>
<organism evidence="3 4">
    <name type="scientific">Streptodolium elevatio</name>
    <dbReference type="NCBI Taxonomy" id="3157996"/>
    <lineage>
        <taxon>Bacteria</taxon>
        <taxon>Bacillati</taxon>
        <taxon>Actinomycetota</taxon>
        <taxon>Actinomycetes</taxon>
        <taxon>Kitasatosporales</taxon>
        <taxon>Streptomycetaceae</taxon>
        <taxon>Streptodolium</taxon>
    </lineage>
</organism>
<dbReference type="EMBL" id="JBEZFP010000034">
    <property type="protein sequence ID" value="MEU8134917.1"/>
    <property type="molecule type" value="Genomic_DNA"/>
</dbReference>
<dbReference type="InterPro" id="IPR023393">
    <property type="entry name" value="START-like_dom_sf"/>
</dbReference>
<dbReference type="InterPro" id="IPR013538">
    <property type="entry name" value="ASHA1/2-like_C"/>
</dbReference>
<dbReference type="Gene3D" id="3.30.530.20">
    <property type="match status" value="1"/>
</dbReference>
<proteinExistence type="inferred from homology"/>
<evidence type="ECO:0000259" key="2">
    <source>
        <dbReference type="Pfam" id="PF08327"/>
    </source>
</evidence>
<dbReference type="RefSeq" id="WP_358353995.1">
    <property type="nucleotide sequence ID" value="NZ_JBEZFP010000034.1"/>
</dbReference>
<evidence type="ECO:0000313" key="3">
    <source>
        <dbReference type="EMBL" id="MEU8134917.1"/>
    </source>
</evidence>
<reference evidence="3 4" key="1">
    <citation type="submission" date="2024-06" db="EMBL/GenBank/DDBJ databases">
        <title>The Natural Products Discovery Center: Release of the First 8490 Sequenced Strains for Exploring Actinobacteria Biosynthetic Diversity.</title>
        <authorList>
            <person name="Kalkreuter E."/>
            <person name="Kautsar S.A."/>
            <person name="Yang D."/>
            <person name="Bader C.D."/>
            <person name="Teijaro C.N."/>
            <person name="Fluegel L."/>
            <person name="Davis C.M."/>
            <person name="Simpson J.R."/>
            <person name="Lauterbach L."/>
            <person name="Steele A.D."/>
            <person name="Gui C."/>
            <person name="Meng S."/>
            <person name="Li G."/>
            <person name="Viehrig K."/>
            <person name="Ye F."/>
            <person name="Su P."/>
            <person name="Kiefer A.F."/>
            <person name="Nichols A."/>
            <person name="Cepeda A.J."/>
            <person name="Yan W."/>
            <person name="Fan B."/>
            <person name="Jiang Y."/>
            <person name="Adhikari A."/>
            <person name="Zheng C.-J."/>
            <person name="Schuster L."/>
            <person name="Cowan T.M."/>
            <person name="Smanski M.J."/>
            <person name="Chevrette M.G."/>
            <person name="De Carvalho L.P.S."/>
            <person name="Shen B."/>
        </authorList>
    </citation>
    <scope>NUCLEOTIDE SEQUENCE [LARGE SCALE GENOMIC DNA]</scope>
    <source>
        <strain evidence="3 4">NPDC048946</strain>
    </source>
</reference>
<comment type="caution">
    <text evidence="3">The sequence shown here is derived from an EMBL/GenBank/DDBJ whole genome shotgun (WGS) entry which is preliminary data.</text>
</comment>
<gene>
    <name evidence="3" type="ORF">AB0C36_15530</name>
</gene>
<protein>
    <submittedName>
        <fullName evidence="3">SRPBCC family protein</fullName>
    </submittedName>
</protein>
<feature type="domain" description="Activator of Hsp90 ATPase homologue 1/2-like C-terminal" evidence="2">
    <location>
        <begin position="17"/>
        <end position="137"/>
    </location>
</feature>
<keyword evidence="4" id="KW-1185">Reference proteome</keyword>
<evidence type="ECO:0000256" key="1">
    <source>
        <dbReference type="ARBA" id="ARBA00006817"/>
    </source>
</evidence>
<name>A0ABV3DI53_9ACTN</name>
<comment type="similarity">
    <text evidence="1">Belongs to the AHA1 family.</text>
</comment>
<sequence length="161" mass="17197">MSEYIHGADVRVEISVDADVERAFAVFTEQGHTWWPAPYKLGQGGARTGLVIEPKAGGRWYETTDDGAECAWGTVLAFDAPNHLALSWAITPTFAPEPDENKASRVDVTFAADGAGKTTVVLVHSQLERHGDGWEQARDGLADQGAWPGVLAAYAALASST</sequence>
<dbReference type="Pfam" id="PF08327">
    <property type="entry name" value="AHSA1"/>
    <property type="match status" value="1"/>
</dbReference>
<dbReference type="SUPFAM" id="SSF55961">
    <property type="entry name" value="Bet v1-like"/>
    <property type="match status" value="1"/>
</dbReference>